<dbReference type="Gene3D" id="1.25.40.10">
    <property type="entry name" value="Tetratricopeptide repeat domain"/>
    <property type="match status" value="1"/>
</dbReference>
<dbReference type="GO" id="GO:0005774">
    <property type="term" value="C:vacuolar membrane"/>
    <property type="evidence" value="ECO:0007669"/>
    <property type="project" value="TreeGrafter"/>
</dbReference>
<dbReference type="PANTHER" id="PTHR13768:SF2">
    <property type="entry name" value="GAMMA-SOLUBLE NSF ATTACHMENT PROTEIN"/>
    <property type="match status" value="1"/>
</dbReference>
<evidence type="ECO:0000256" key="8">
    <source>
        <dbReference type="ARBA" id="ARBA00042485"/>
    </source>
</evidence>
<keyword evidence="3" id="KW-0813">Transport</keyword>
<accession>A0A0K2T4N1</accession>
<dbReference type="EMBL" id="HACA01003186">
    <property type="protein sequence ID" value="CDW20547.1"/>
    <property type="molecule type" value="Transcribed_RNA"/>
</dbReference>
<sequence>MSIHEKMRDVQFYLVEAKVHLSKAEKISKSRLNIFRRSSRLCLAAKDYCKAGILYYKGGSMDESRKVFLLACECYKGKKAWYSAAKTLEQAMIITMQQNNFETLVDLSWKTAALYDMARQPDQAALILARSGSVLRCKYPDQYIAMMYKAAEIVAVESRFVQAATYLKRIASSHLNDNNVKRAVPVLHQIIDFYAQTDEYTNLWLTIVKLTLLMLIIDDYEKVNSLLHEYSIVKGINLEEYEILSLVSEAFNTPDDCEKVNQGLKALESDVFVHTQESKLLVNKLKSLAVNCRLNNEYTEDEDSSSINTNTDISVSYSLSQPDTVIKKEIKAYGDDTGIVTNLIHPSMNPNVFSNDK</sequence>
<comment type="subcellular location">
    <subcellularLocation>
        <location evidence="1">Membrane</location>
        <topology evidence="1">Peripheral membrane protein</topology>
    </subcellularLocation>
</comment>
<gene>
    <name evidence="9" type="primary">Dgri\GH21332</name>
</gene>
<name>A0A0K2T4N1_LEPSM</name>
<dbReference type="GO" id="GO:0005483">
    <property type="term" value="F:soluble NSF attachment protein activity"/>
    <property type="evidence" value="ECO:0007669"/>
    <property type="project" value="TreeGrafter"/>
</dbReference>
<evidence type="ECO:0000256" key="1">
    <source>
        <dbReference type="ARBA" id="ARBA00004170"/>
    </source>
</evidence>
<evidence type="ECO:0000256" key="6">
    <source>
        <dbReference type="ARBA" id="ARBA00023136"/>
    </source>
</evidence>
<evidence type="ECO:0000256" key="3">
    <source>
        <dbReference type="ARBA" id="ARBA00022448"/>
    </source>
</evidence>
<dbReference type="GO" id="GO:0019905">
    <property type="term" value="F:syntaxin binding"/>
    <property type="evidence" value="ECO:0007669"/>
    <property type="project" value="TreeGrafter"/>
</dbReference>
<feature type="non-terminal residue" evidence="9">
    <location>
        <position position="357"/>
    </location>
</feature>
<keyword evidence="5" id="KW-0653">Protein transport</keyword>
<evidence type="ECO:0000256" key="2">
    <source>
        <dbReference type="ARBA" id="ARBA00010050"/>
    </source>
</evidence>
<evidence type="ECO:0000256" key="5">
    <source>
        <dbReference type="ARBA" id="ARBA00022927"/>
    </source>
</evidence>
<dbReference type="AlphaFoldDB" id="A0A0K2T4N1"/>
<dbReference type="GO" id="GO:0031201">
    <property type="term" value="C:SNARE complex"/>
    <property type="evidence" value="ECO:0007669"/>
    <property type="project" value="TreeGrafter"/>
</dbReference>
<evidence type="ECO:0000256" key="4">
    <source>
        <dbReference type="ARBA" id="ARBA00022892"/>
    </source>
</evidence>
<dbReference type="GO" id="GO:0006886">
    <property type="term" value="P:intracellular protein transport"/>
    <property type="evidence" value="ECO:0007669"/>
    <property type="project" value="InterPro"/>
</dbReference>
<proteinExistence type="inferred from homology"/>
<protein>
    <recommendedName>
        <fullName evidence="7">Gamma-soluble NSF attachment protein</fullName>
    </recommendedName>
    <alternativeName>
        <fullName evidence="8">N-ethylmaleimide-sensitive factor attachment protein gamma</fullName>
    </alternativeName>
</protein>
<dbReference type="InterPro" id="IPR000744">
    <property type="entry name" value="NSF_attach"/>
</dbReference>
<dbReference type="InterPro" id="IPR011990">
    <property type="entry name" value="TPR-like_helical_dom_sf"/>
</dbReference>
<dbReference type="SUPFAM" id="SSF48452">
    <property type="entry name" value="TPR-like"/>
    <property type="match status" value="1"/>
</dbReference>
<reference evidence="9" key="1">
    <citation type="submission" date="2014-05" db="EMBL/GenBank/DDBJ databases">
        <authorList>
            <person name="Chronopoulou M."/>
        </authorList>
    </citation>
    <scope>NUCLEOTIDE SEQUENCE</scope>
    <source>
        <tissue evidence="9">Whole organism</tissue>
    </source>
</reference>
<keyword evidence="6" id="KW-0472">Membrane</keyword>
<dbReference type="GO" id="GO:0016192">
    <property type="term" value="P:vesicle-mediated transport"/>
    <property type="evidence" value="ECO:0007669"/>
    <property type="project" value="UniProtKB-KW"/>
</dbReference>
<dbReference type="OrthoDB" id="26569at2759"/>
<dbReference type="PANTHER" id="PTHR13768">
    <property type="entry name" value="SOLUBLE NSF ATTACHMENT PROTEIN SNAP"/>
    <property type="match status" value="1"/>
</dbReference>
<comment type="similarity">
    <text evidence="2">Belongs to the SNAP family.</text>
</comment>
<dbReference type="Pfam" id="PF14938">
    <property type="entry name" value="SNAP"/>
    <property type="match status" value="1"/>
</dbReference>
<evidence type="ECO:0000256" key="7">
    <source>
        <dbReference type="ARBA" id="ARBA00040047"/>
    </source>
</evidence>
<evidence type="ECO:0000313" key="9">
    <source>
        <dbReference type="EMBL" id="CDW20547.1"/>
    </source>
</evidence>
<keyword evidence="4" id="KW-0931">ER-Golgi transport</keyword>
<organism evidence="9">
    <name type="scientific">Lepeophtheirus salmonis</name>
    <name type="common">Salmon louse</name>
    <name type="synonym">Caligus salmonis</name>
    <dbReference type="NCBI Taxonomy" id="72036"/>
    <lineage>
        <taxon>Eukaryota</taxon>
        <taxon>Metazoa</taxon>
        <taxon>Ecdysozoa</taxon>
        <taxon>Arthropoda</taxon>
        <taxon>Crustacea</taxon>
        <taxon>Multicrustacea</taxon>
        <taxon>Hexanauplia</taxon>
        <taxon>Copepoda</taxon>
        <taxon>Siphonostomatoida</taxon>
        <taxon>Caligidae</taxon>
        <taxon>Lepeophtheirus</taxon>
    </lineage>
</organism>